<dbReference type="AlphaFoldDB" id="A0A8H9IJ11"/>
<dbReference type="InterPro" id="IPR017853">
    <property type="entry name" value="GH"/>
</dbReference>
<dbReference type="PRINTS" id="PR00132">
    <property type="entry name" value="GLHYDRLASE2"/>
</dbReference>
<dbReference type="InterPro" id="IPR004199">
    <property type="entry name" value="B-gal_small/dom_5"/>
</dbReference>
<evidence type="ECO:0000256" key="5">
    <source>
        <dbReference type="ARBA" id="ARBA00023295"/>
    </source>
</evidence>
<evidence type="ECO:0000256" key="4">
    <source>
        <dbReference type="ARBA" id="ARBA00022801"/>
    </source>
</evidence>
<evidence type="ECO:0000256" key="1">
    <source>
        <dbReference type="ARBA" id="ARBA00001412"/>
    </source>
</evidence>
<evidence type="ECO:0000256" key="3">
    <source>
        <dbReference type="ARBA" id="ARBA00012756"/>
    </source>
</evidence>
<dbReference type="GO" id="GO:0005990">
    <property type="term" value="P:lactose catabolic process"/>
    <property type="evidence" value="ECO:0007669"/>
    <property type="project" value="TreeGrafter"/>
</dbReference>
<evidence type="ECO:0000256" key="2">
    <source>
        <dbReference type="ARBA" id="ARBA00007401"/>
    </source>
</evidence>
<reference evidence="9" key="2">
    <citation type="submission" date="2020-09" db="EMBL/GenBank/DDBJ databases">
        <authorList>
            <person name="Sun Q."/>
            <person name="Kim S."/>
        </authorList>
    </citation>
    <scope>NUCLEOTIDE SEQUENCE</scope>
    <source>
        <strain evidence="9">KCTC 32337</strain>
    </source>
</reference>
<sequence>MLYARYATFFIITQVCLWLPATGSAKPIEVKNDWENPDVIHINRLPARATSYSFDSTEQALTRDRSQSTMKSLNGQWKFHFAEKSQNRPKDFYRTDFDSQSWSSITVPANWELEGYGTPIYTNSVYPMFEDENDIVLPLITRDNPVGSYLTDFSVPKDWQNEQIILHFGGVTSAYYVWINGQKVGYAQGSRLPSEFDITDYLVPGKNTLAVQVFRWSDGSYLEDQDHWRLSGIHREVLLMAQPKVALNDFFVQTHLSDNYQQGVIEINPKLSNPERQNLAGWKVSATLYNAMNQEVENTQMQVDATRLTRVAYPQRDNFAFGLMKTKVNKPALWTSETPNLYTLVLSLHNQQGKLVETRSTRVGFRDVNISPQGELLINGQSVELIGVNRHDHDAKKGKALNREDLRQDVIKLKQFNFNAVRTSHYPNDPYFYELADEYGLYVMDEANIESHGVGGLLANLPQWNDSMSQRALRMLERDKNHPSIISWSMGNESGTGPNFAAIAGWLKDKDPTRFVHYEGAQGDPTHPQYVGLSERYPTAEEKSQYFTPLANPTDPKFVDVISRMYPTLEDLKGLADSPYIDRPILMCEYAHAMGNSLGNLAEYWEMVRARPNLIGGFIWDWIDQGLETQNAQGETYLAYGGDFGDTPNASNFCLNGVMDSYRQPNPHAWEAKYVFQPAEFTLLDPAKGEISVLNRFFFNNLADYDINWSLSEDGTRISQGVIQSGDVAPGAHKNLMLPYQKPQIKPGAHYWLNVSLLLPEDTLWAAKGHELAKAQFSLPFSRPAEKVAISKSILQVDDAETKIVISTDNKRIAFDKTTGYLNSLVADELQVLHEPLKHNFWRPQTDNDRLGWKTLENKKVWFDATQHLALSSFEYSQTDTGVTVKTRHTNGSSIKVATQYHIDATANVTVNVTLDADADLPSLLRVGMSTAVSGELERMAYYGKGPHENYIDRNQSAETDVYQGLVSDFIHSYARPQENGNRTGVKWLTLSDYAQHSFSVKGLQDLSMSVWPWSAENLQEANHPYELVERGIYTVNIDLAQAGVGGIDSWSDKAAPIEKYQLPSGQYQYQFTLTVGQQ</sequence>
<dbReference type="GO" id="GO:0004565">
    <property type="term" value="F:beta-galactosidase activity"/>
    <property type="evidence" value="ECO:0007669"/>
    <property type="project" value="UniProtKB-EC"/>
</dbReference>
<dbReference type="InterPro" id="IPR006102">
    <property type="entry name" value="Ig-like_GH2"/>
</dbReference>
<dbReference type="GO" id="GO:0009341">
    <property type="term" value="C:beta-galactosidase complex"/>
    <property type="evidence" value="ECO:0007669"/>
    <property type="project" value="InterPro"/>
</dbReference>
<gene>
    <name evidence="9" type="primary">lacZ</name>
    <name evidence="9" type="ORF">GCM10011274_35900</name>
</gene>
<dbReference type="InterPro" id="IPR023230">
    <property type="entry name" value="Glyco_hydro_2_CS"/>
</dbReference>
<dbReference type="InterPro" id="IPR050347">
    <property type="entry name" value="Bact_Beta-galactosidase"/>
</dbReference>
<reference evidence="9" key="1">
    <citation type="journal article" date="2014" name="Int. J. Syst. Evol. Microbiol.">
        <title>Complete genome sequence of Corynebacterium casei LMG S-19264T (=DSM 44701T), isolated from a smear-ripened cheese.</title>
        <authorList>
            <consortium name="US DOE Joint Genome Institute (JGI-PGF)"/>
            <person name="Walter F."/>
            <person name="Albersmeier A."/>
            <person name="Kalinowski J."/>
            <person name="Ruckert C."/>
        </authorList>
    </citation>
    <scope>NUCLEOTIDE SEQUENCE</scope>
    <source>
        <strain evidence="9">KCTC 32337</strain>
    </source>
</reference>
<organism evidence="9 10">
    <name type="scientific">Paraglaciecola chathamensis</name>
    <dbReference type="NCBI Taxonomy" id="368405"/>
    <lineage>
        <taxon>Bacteria</taxon>
        <taxon>Pseudomonadati</taxon>
        <taxon>Pseudomonadota</taxon>
        <taxon>Gammaproteobacteria</taxon>
        <taxon>Alteromonadales</taxon>
        <taxon>Alteromonadaceae</taxon>
        <taxon>Paraglaciecola</taxon>
    </lineage>
</organism>
<dbReference type="SUPFAM" id="SSF74650">
    <property type="entry name" value="Galactose mutarotase-like"/>
    <property type="match status" value="1"/>
</dbReference>
<protein>
    <recommendedName>
        <fullName evidence="3 7">Beta-galactosidase</fullName>
        <ecNumber evidence="3 7">3.2.1.23</ecNumber>
    </recommendedName>
    <alternativeName>
        <fullName evidence="6 7">Lactase</fullName>
    </alternativeName>
</protein>
<dbReference type="Gene3D" id="2.70.98.10">
    <property type="match status" value="1"/>
</dbReference>
<dbReference type="GO" id="GO:0030246">
    <property type="term" value="F:carbohydrate binding"/>
    <property type="evidence" value="ECO:0007669"/>
    <property type="project" value="InterPro"/>
</dbReference>
<keyword evidence="4 7" id="KW-0378">Hydrolase</keyword>
<comment type="caution">
    <text evidence="9">The sequence shown here is derived from an EMBL/GenBank/DDBJ whole genome shotgun (WGS) entry which is preliminary data.</text>
</comment>
<dbReference type="SMART" id="SM01038">
    <property type="entry name" value="Bgal_small_N"/>
    <property type="match status" value="1"/>
</dbReference>
<dbReference type="InterPro" id="IPR011013">
    <property type="entry name" value="Gal_mutarotase_sf_dom"/>
</dbReference>
<dbReference type="InterPro" id="IPR013783">
    <property type="entry name" value="Ig-like_fold"/>
</dbReference>
<dbReference type="PROSITE" id="PS00719">
    <property type="entry name" value="GLYCOSYL_HYDROL_F2_1"/>
    <property type="match status" value="1"/>
</dbReference>
<evidence type="ECO:0000259" key="8">
    <source>
        <dbReference type="SMART" id="SM01038"/>
    </source>
</evidence>
<dbReference type="SUPFAM" id="SSF49785">
    <property type="entry name" value="Galactose-binding domain-like"/>
    <property type="match status" value="1"/>
</dbReference>
<dbReference type="InterPro" id="IPR006101">
    <property type="entry name" value="Glyco_hydro_2"/>
</dbReference>
<feature type="domain" description="Beta galactosidase small chain/" evidence="8">
    <location>
        <begin position="805"/>
        <end position="1075"/>
    </location>
</feature>
<dbReference type="InterPro" id="IPR006103">
    <property type="entry name" value="Glyco_hydro_2_cat"/>
</dbReference>
<evidence type="ECO:0000313" key="10">
    <source>
        <dbReference type="Proteomes" id="UP000622604"/>
    </source>
</evidence>
<dbReference type="Pfam" id="PF02836">
    <property type="entry name" value="Glyco_hydro_2_C"/>
    <property type="match status" value="1"/>
</dbReference>
<comment type="catalytic activity">
    <reaction evidence="1 7">
        <text>Hydrolysis of terminal non-reducing beta-D-galactose residues in beta-D-galactosides.</text>
        <dbReference type="EC" id="3.2.1.23"/>
    </reaction>
</comment>
<comment type="similarity">
    <text evidence="2 7">Belongs to the glycosyl hydrolase 2 family.</text>
</comment>
<evidence type="ECO:0000256" key="7">
    <source>
        <dbReference type="RuleBase" id="RU361154"/>
    </source>
</evidence>
<keyword evidence="5 7" id="KW-0326">Glycosidase</keyword>
<dbReference type="InterPro" id="IPR036156">
    <property type="entry name" value="Beta-gal/glucu_dom_sf"/>
</dbReference>
<dbReference type="InterPro" id="IPR014718">
    <property type="entry name" value="GH-type_carb-bd"/>
</dbReference>
<dbReference type="SUPFAM" id="SSF49303">
    <property type="entry name" value="beta-Galactosidase/glucuronidase domain"/>
    <property type="match status" value="2"/>
</dbReference>
<dbReference type="Pfam" id="PF16353">
    <property type="entry name" value="LacZ_4"/>
    <property type="match status" value="1"/>
</dbReference>
<dbReference type="EC" id="3.2.1.23" evidence="3 7"/>
<dbReference type="Gene3D" id="2.60.120.260">
    <property type="entry name" value="Galactose-binding domain-like"/>
    <property type="match status" value="1"/>
</dbReference>
<dbReference type="Pfam" id="PF00703">
    <property type="entry name" value="Glyco_hydro_2"/>
    <property type="match status" value="1"/>
</dbReference>
<dbReference type="PANTHER" id="PTHR46323:SF2">
    <property type="entry name" value="BETA-GALACTOSIDASE"/>
    <property type="match status" value="1"/>
</dbReference>
<dbReference type="RefSeq" id="WP_191866810.1">
    <property type="nucleotide sequence ID" value="NZ_BMZC01000011.1"/>
</dbReference>
<dbReference type="Pfam" id="PF02837">
    <property type="entry name" value="Glyco_hydro_2_N"/>
    <property type="match status" value="1"/>
</dbReference>
<name>A0A8H9IJ11_9ALTE</name>
<dbReference type="InterPro" id="IPR032312">
    <property type="entry name" value="LacZ_4"/>
</dbReference>
<dbReference type="PROSITE" id="PS00608">
    <property type="entry name" value="GLYCOSYL_HYDROL_F2_2"/>
    <property type="match status" value="1"/>
</dbReference>
<dbReference type="EMBL" id="BMZC01000011">
    <property type="protein sequence ID" value="GGZ74353.1"/>
    <property type="molecule type" value="Genomic_DNA"/>
</dbReference>
<dbReference type="SUPFAM" id="SSF51445">
    <property type="entry name" value="(Trans)glycosidases"/>
    <property type="match status" value="1"/>
</dbReference>
<dbReference type="Gene3D" id="2.60.40.10">
    <property type="entry name" value="Immunoglobulins"/>
    <property type="match status" value="2"/>
</dbReference>
<dbReference type="InterPro" id="IPR008979">
    <property type="entry name" value="Galactose-bd-like_sf"/>
</dbReference>
<dbReference type="InterPro" id="IPR023232">
    <property type="entry name" value="Glyco_hydro_2_AS"/>
</dbReference>
<dbReference type="Proteomes" id="UP000622604">
    <property type="component" value="Unassembled WGS sequence"/>
</dbReference>
<dbReference type="PANTHER" id="PTHR46323">
    <property type="entry name" value="BETA-GALACTOSIDASE"/>
    <property type="match status" value="1"/>
</dbReference>
<proteinExistence type="inferred from homology"/>
<dbReference type="InterPro" id="IPR006104">
    <property type="entry name" value="Glyco_hydro_2_N"/>
</dbReference>
<dbReference type="Pfam" id="PF02929">
    <property type="entry name" value="Bgal_small_N"/>
    <property type="match status" value="1"/>
</dbReference>
<evidence type="ECO:0000313" key="9">
    <source>
        <dbReference type="EMBL" id="GGZ74353.1"/>
    </source>
</evidence>
<accession>A0A8H9IJ11</accession>
<dbReference type="Gene3D" id="3.20.20.80">
    <property type="entry name" value="Glycosidases"/>
    <property type="match status" value="1"/>
</dbReference>
<evidence type="ECO:0000256" key="6">
    <source>
        <dbReference type="ARBA" id="ARBA00032230"/>
    </source>
</evidence>